<gene>
    <name evidence="1" type="ORF">PCANC_23581</name>
    <name evidence="2" type="ORF">PCASD_02451</name>
</gene>
<dbReference type="EMBL" id="PGCJ01000537">
    <property type="protein sequence ID" value="PLW26528.1"/>
    <property type="molecule type" value="Genomic_DNA"/>
</dbReference>
<keyword evidence="3" id="KW-1185">Reference proteome</keyword>
<reference evidence="3 4" key="1">
    <citation type="submission" date="2017-11" db="EMBL/GenBank/DDBJ databases">
        <title>De novo assembly and phasing of dikaryotic genomes from two isolates of Puccinia coronata f. sp. avenae, the causal agent of oat crown rust.</title>
        <authorList>
            <person name="Miller M.E."/>
            <person name="Zhang Y."/>
            <person name="Omidvar V."/>
            <person name="Sperschneider J."/>
            <person name="Schwessinger B."/>
            <person name="Raley C."/>
            <person name="Palmer J.M."/>
            <person name="Garnica D."/>
            <person name="Upadhyaya N."/>
            <person name="Rathjen J."/>
            <person name="Taylor J.M."/>
            <person name="Park R.F."/>
            <person name="Dodds P.N."/>
            <person name="Hirsch C.D."/>
            <person name="Kianian S.F."/>
            <person name="Figueroa M."/>
        </authorList>
    </citation>
    <scope>NUCLEOTIDE SEQUENCE [LARGE SCALE GENOMIC DNA]</scope>
    <source>
        <strain evidence="1">12NC29</strain>
        <strain evidence="2">12SD80</strain>
    </source>
</reference>
<name>A0A2N5TM98_9BASI</name>
<dbReference type="Proteomes" id="UP000235392">
    <property type="component" value="Unassembled WGS sequence"/>
</dbReference>
<comment type="caution">
    <text evidence="1">The sequence shown here is derived from an EMBL/GenBank/DDBJ whole genome shotgun (WGS) entry which is preliminary data.</text>
</comment>
<dbReference type="Proteomes" id="UP000235388">
    <property type="component" value="Unassembled WGS sequence"/>
</dbReference>
<evidence type="ECO:0000313" key="1">
    <source>
        <dbReference type="EMBL" id="PLW26528.1"/>
    </source>
</evidence>
<accession>A0A2N5TM98</accession>
<protein>
    <submittedName>
        <fullName evidence="1">Uncharacterized protein</fullName>
    </submittedName>
</protein>
<dbReference type="AlphaFoldDB" id="A0A2N5TM98"/>
<dbReference type="EMBL" id="PGCI01000007">
    <property type="protein sequence ID" value="PLW51103.1"/>
    <property type="molecule type" value="Genomic_DNA"/>
</dbReference>
<sequence>MPSAIVQDTTGKRSFPKSSTQRVLSFLPVQEWYRLASLDLAFDASSGVPRAAAKNLKHFPSLPPSPTVDKRWRDLIVGHLTSSCEPEFVDPDFHKMVEIRPDPLAVASSHSQWEDDARASEVAAPGARPGYRVLQFEISLSVIPVGRRDCSYGSSAIVEKSGLHISKLAADAAINGLDGQSGFAYCTLRVPAAWPVIKG</sequence>
<evidence type="ECO:0000313" key="2">
    <source>
        <dbReference type="EMBL" id="PLW51103.1"/>
    </source>
</evidence>
<evidence type="ECO:0000313" key="4">
    <source>
        <dbReference type="Proteomes" id="UP000235392"/>
    </source>
</evidence>
<organism evidence="1 3">
    <name type="scientific">Puccinia coronata f. sp. avenae</name>
    <dbReference type="NCBI Taxonomy" id="200324"/>
    <lineage>
        <taxon>Eukaryota</taxon>
        <taxon>Fungi</taxon>
        <taxon>Dikarya</taxon>
        <taxon>Basidiomycota</taxon>
        <taxon>Pucciniomycotina</taxon>
        <taxon>Pucciniomycetes</taxon>
        <taxon>Pucciniales</taxon>
        <taxon>Pucciniaceae</taxon>
        <taxon>Puccinia</taxon>
    </lineage>
</organism>
<evidence type="ECO:0000313" key="3">
    <source>
        <dbReference type="Proteomes" id="UP000235388"/>
    </source>
</evidence>
<proteinExistence type="predicted"/>